<feature type="domain" description="AB hydrolase-1" evidence="2">
    <location>
        <begin position="72"/>
        <end position="181"/>
    </location>
</feature>
<organism evidence="3 4">
    <name type="scientific">Dokdonella fugitiva</name>
    <dbReference type="NCBI Taxonomy" id="328517"/>
    <lineage>
        <taxon>Bacteria</taxon>
        <taxon>Pseudomonadati</taxon>
        <taxon>Pseudomonadota</taxon>
        <taxon>Gammaproteobacteria</taxon>
        <taxon>Lysobacterales</taxon>
        <taxon>Rhodanobacteraceae</taxon>
        <taxon>Dokdonella</taxon>
    </lineage>
</organism>
<dbReference type="RefSeq" id="WP_182530295.1">
    <property type="nucleotide sequence ID" value="NZ_JACGXL010000002.1"/>
</dbReference>
<name>A0A839F127_9GAMM</name>
<dbReference type="PRINTS" id="PR00111">
    <property type="entry name" value="ABHYDROLASE"/>
</dbReference>
<dbReference type="InterPro" id="IPR000073">
    <property type="entry name" value="AB_hydrolase_1"/>
</dbReference>
<gene>
    <name evidence="3" type="ORF">FHW12_001422</name>
</gene>
<proteinExistence type="predicted"/>
<dbReference type="InterPro" id="IPR006311">
    <property type="entry name" value="TAT_signal"/>
</dbReference>
<evidence type="ECO:0000313" key="4">
    <source>
        <dbReference type="Proteomes" id="UP000550401"/>
    </source>
</evidence>
<evidence type="ECO:0000313" key="3">
    <source>
        <dbReference type="EMBL" id="MBA8887208.1"/>
    </source>
</evidence>
<sequence length="328" mass="35220">MSRRRFLATTATALAAAPLAGCLAPVPHARTRASAAGEGPIDAPAFHAMRRWQVTPQGRIAYVERGRGDVALFLHGFPLNGFQWRGALERLSDRRRCIAPDFLGLGYSEVAPGLAVTPDAQVAMLVAFLDAQSIRAVDLVANDSGGAVAQLFMTRHAERVRSLLLTNCDVETDSPPPAVLPVIELARAGRFADEWLAPWIADKALARSPTGLGGLCYADPSHPDDAAVDTYIGPLVASPERKALTNAYAIGLAPNPLAGIEAALRRSRVPTRIVWGMADTIFSTQDPDYLDRTLGASRGVRRVPDAKLFWPEEFPDIVAGEARALWSA</sequence>
<accession>A0A839F127</accession>
<feature type="chain" id="PRO_5032835305" evidence="1">
    <location>
        <begin position="30"/>
        <end position="328"/>
    </location>
</feature>
<reference evidence="3 4" key="1">
    <citation type="submission" date="2020-07" db="EMBL/GenBank/DDBJ databases">
        <title>Genomic Encyclopedia of Type Strains, Phase IV (KMG-V): Genome sequencing to study the core and pangenomes of soil and plant-associated prokaryotes.</title>
        <authorList>
            <person name="Whitman W."/>
        </authorList>
    </citation>
    <scope>NUCLEOTIDE SEQUENCE [LARGE SCALE GENOMIC DNA]</scope>
    <source>
        <strain evidence="3 4">RH2WT43</strain>
    </source>
</reference>
<dbReference type="Gene3D" id="3.40.50.1820">
    <property type="entry name" value="alpha/beta hydrolase"/>
    <property type="match status" value="1"/>
</dbReference>
<feature type="signal peptide" evidence="1">
    <location>
        <begin position="1"/>
        <end position="29"/>
    </location>
</feature>
<keyword evidence="1" id="KW-0732">Signal</keyword>
<dbReference type="InterPro" id="IPR029058">
    <property type="entry name" value="AB_hydrolase_fold"/>
</dbReference>
<dbReference type="AlphaFoldDB" id="A0A839F127"/>
<evidence type="ECO:0000256" key="1">
    <source>
        <dbReference type="SAM" id="SignalP"/>
    </source>
</evidence>
<comment type="caution">
    <text evidence="3">The sequence shown here is derived from an EMBL/GenBank/DDBJ whole genome shotgun (WGS) entry which is preliminary data.</text>
</comment>
<dbReference type="Pfam" id="PF00561">
    <property type="entry name" value="Abhydrolase_1"/>
    <property type="match status" value="1"/>
</dbReference>
<evidence type="ECO:0000259" key="2">
    <source>
        <dbReference type="Pfam" id="PF00561"/>
    </source>
</evidence>
<dbReference type="PROSITE" id="PS51318">
    <property type="entry name" value="TAT"/>
    <property type="match status" value="1"/>
</dbReference>
<dbReference type="Proteomes" id="UP000550401">
    <property type="component" value="Unassembled WGS sequence"/>
</dbReference>
<dbReference type="PANTHER" id="PTHR46438">
    <property type="entry name" value="ALPHA/BETA-HYDROLASES SUPERFAMILY PROTEIN"/>
    <property type="match status" value="1"/>
</dbReference>
<keyword evidence="4" id="KW-1185">Reference proteome</keyword>
<protein>
    <submittedName>
        <fullName evidence="3">Pimeloyl-ACP methyl ester carboxylesterase</fullName>
    </submittedName>
</protein>
<dbReference type="EMBL" id="JACGXL010000002">
    <property type="protein sequence ID" value="MBA8887208.1"/>
    <property type="molecule type" value="Genomic_DNA"/>
</dbReference>
<dbReference type="SUPFAM" id="SSF53474">
    <property type="entry name" value="alpha/beta-Hydrolases"/>
    <property type="match status" value="1"/>
</dbReference>